<protein>
    <submittedName>
        <fullName evidence="1">Uncharacterized protein</fullName>
    </submittedName>
</protein>
<sequence>MSELNERIKTVTTKIQGRLENASQVVLAKVNEFFQKPSISLEELASFISSHPDTGCETKEFLGFQYSFYQLNIEDLTFYLETKGQQGEYILDLTVSDQLKTLFEYHSFDKKHAQDTKLHIPDAIKTIVH</sequence>
<dbReference type="Proteomes" id="UP001431131">
    <property type="component" value="Unassembled WGS sequence"/>
</dbReference>
<name>A0AAW5EB44_9BACI</name>
<reference evidence="1" key="1">
    <citation type="submission" date="2022-02" db="EMBL/GenBank/DDBJ databases">
        <title>Fredinandcohnia quinoae sp. nov. isolated from Chenopodium quinoa seeds.</title>
        <authorList>
            <person name="Saati-Santamaria Z."/>
            <person name="Flores-Felix J.D."/>
            <person name="Igual J.M."/>
            <person name="Velazquez E."/>
            <person name="Garcia-Fraile P."/>
            <person name="Martinez-Molina E."/>
        </authorList>
    </citation>
    <scope>NUCLEOTIDE SEQUENCE</scope>
    <source>
        <strain evidence="1">SECRCQ15</strain>
    </source>
</reference>
<keyword evidence="2" id="KW-1185">Reference proteome</keyword>
<dbReference type="EMBL" id="JAKTTI010000033">
    <property type="protein sequence ID" value="MCH1627082.1"/>
    <property type="molecule type" value="Genomic_DNA"/>
</dbReference>
<comment type="caution">
    <text evidence="1">The sequence shown here is derived from an EMBL/GenBank/DDBJ whole genome shotgun (WGS) entry which is preliminary data.</text>
</comment>
<proteinExistence type="predicted"/>
<accession>A0AAW5EB44</accession>
<dbReference type="AlphaFoldDB" id="A0AAW5EB44"/>
<evidence type="ECO:0000313" key="2">
    <source>
        <dbReference type="Proteomes" id="UP001431131"/>
    </source>
</evidence>
<evidence type="ECO:0000313" key="1">
    <source>
        <dbReference type="EMBL" id="MCH1627082.1"/>
    </source>
</evidence>
<organism evidence="1 2">
    <name type="scientific">Fredinandcohnia quinoae</name>
    <dbReference type="NCBI Taxonomy" id="2918902"/>
    <lineage>
        <taxon>Bacteria</taxon>
        <taxon>Bacillati</taxon>
        <taxon>Bacillota</taxon>
        <taxon>Bacilli</taxon>
        <taxon>Bacillales</taxon>
        <taxon>Bacillaceae</taxon>
        <taxon>Fredinandcohnia</taxon>
    </lineage>
</organism>
<dbReference type="RefSeq" id="WP_240257003.1">
    <property type="nucleotide sequence ID" value="NZ_JAKTTI010000033.1"/>
</dbReference>
<gene>
    <name evidence="1" type="ORF">MJG50_17250</name>
</gene>